<name>A0A8B6H977_MYTGA</name>
<comment type="caution">
    <text evidence="2">The sequence shown here is derived from an EMBL/GenBank/DDBJ whole genome shotgun (WGS) entry which is preliminary data.</text>
</comment>
<organism evidence="2 3">
    <name type="scientific">Mytilus galloprovincialis</name>
    <name type="common">Mediterranean mussel</name>
    <dbReference type="NCBI Taxonomy" id="29158"/>
    <lineage>
        <taxon>Eukaryota</taxon>
        <taxon>Metazoa</taxon>
        <taxon>Spiralia</taxon>
        <taxon>Lophotrochozoa</taxon>
        <taxon>Mollusca</taxon>
        <taxon>Bivalvia</taxon>
        <taxon>Autobranchia</taxon>
        <taxon>Pteriomorphia</taxon>
        <taxon>Mytilida</taxon>
        <taxon>Mytiloidea</taxon>
        <taxon>Mytilidae</taxon>
        <taxon>Mytilinae</taxon>
        <taxon>Mytilus</taxon>
    </lineage>
</organism>
<proteinExistence type="predicted"/>
<feature type="region of interest" description="Disordered" evidence="1">
    <location>
        <begin position="208"/>
        <end position="235"/>
    </location>
</feature>
<evidence type="ECO:0000313" key="3">
    <source>
        <dbReference type="Proteomes" id="UP000596742"/>
    </source>
</evidence>
<protein>
    <submittedName>
        <fullName evidence="2">Uncharacterized protein</fullName>
    </submittedName>
</protein>
<evidence type="ECO:0000313" key="2">
    <source>
        <dbReference type="EMBL" id="VDI76541.1"/>
    </source>
</evidence>
<evidence type="ECO:0000256" key="1">
    <source>
        <dbReference type="SAM" id="MobiDB-lite"/>
    </source>
</evidence>
<feature type="compositionally biased region" description="Basic and acidic residues" evidence="1">
    <location>
        <begin position="219"/>
        <end position="235"/>
    </location>
</feature>
<accession>A0A8B6H977</accession>
<dbReference type="OrthoDB" id="341259at2759"/>
<feature type="region of interest" description="Disordered" evidence="1">
    <location>
        <begin position="275"/>
        <end position="296"/>
    </location>
</feature>
<dbReference type="Proteomes" id="UP000596742">
    <property type="component" value="Unassembled WGS sequence"/>
</dbReference>
<sequence length="296" mass="31669">MITTSEGGIITSAIDSGQSITLTEAGKIALNFIKQQDGEEGEIVVKPEVDLGPEVIEEEAHIGGDVEDIVTGLPEGTELVTTGGDMDDQNVLTIVSNQDLGGVSEDGGIVAMGDDVVTMESQDLVGDVTEHSDGIVMVTEVEGEIVTPTDGMLTITEVTDDVTNVTMEGDEITETELQISEENNIHISDVTTITETNSLQISDVTMVTDGGGGDASDEPPAKRSRTDVEDKGDGIKVEALDKDDLKKQLEEMQKQAEAFKQQLKQKEVEAETYKKRLSDIGLQPEDQSQEDQAANE</sequence>
<dbReference type="AlphaFoldDB" id="A0A8B6H977"/>
<reference evidence="2" key="1">
    <citation type="submission" date="2018-11" db="EMBL/GenBank/DDBJ databases">
        <authorList>
            <person name="Alioto T."/>
            <person name="Alioto T."/>
        </authorList>
    </citation>
    <scope>NUCLEOTIDE SEQUENCE</scope>
</reference>
<keyword evidence="3" id="KW-1185">Reference proteome</keyword>
<dbReference type="EMBL" id="UYJE01009764">
    <property type="protein sequence ID" value="VDI76541.1"/>
    <property type="molecule type" value="Genomic_DNA"/>
</dbReference>
<gene>
    <name evidence="2" type="ORF">MGAL_10B020216</name>
</gene>